<dbReference type="AlphaFoldDB" id="C6DYA7"/>
<dbReference type="eggNOG" id="ENOG5032X46">
    <property type="taxonomic scope" value="Bacteria"/>
</dbReference>
<gene>
    <name evidence="1" type="ordered locus">GM21_0299</name>
</gene>
<evidence type="ECO:0000313" key="1">
    <source>
        <dbReference type="EMBL" id="ACT16382.1"/>
    </source>
</evidence>
<dbReference type="STRING" id="443144.GM21_0299"/>
<accession>C6DYA7</accession>
<dbReference type="KEGG" id="gem:GM21_0299"/>
<name>C6DYA7_GEOSM</name>
<dbReference type="HOGENOM" id="CLU_1010638_0_0_7"/>
<reference evidence="1" key="1">
    <citation type="submission" date="2009-07" db="EMBL/GenBank/DDBJ databases">
        <title>Complete sequence of Geobacter sp. M21.</title>
        <authorList>
            <consortium name="US DOE Joint Genome Institute"/>
            <person name="Lucas S."/>
            <person name="Copeland A."/>
            <person name="Lapidus A."/>
            <person name="Glavina del Rio T."/>
            <person name="Dalin E."/>
            <person name="Tice H."/>
            <person name="Bruce D."/>
            <person name="Goodwin L."/>
            <person name="Pitluck S."/>
            <person name="Saunders E."/>
            <person name="Brettin T."/>
            <person name="Detter J.C."/>
            <person name="Han C."/>
            <person name="Larimer F."/>
            <person name="Land M."/>
            <person name="Hauser L."/>
            <person name="Kyrpides N."/>
            <person name="Ovchinnikova G."/>
            <person name="Lovley D."/>
        </authorList>
    </citation>
    <scope>NUCLEOTIDE SEQUENCE [LARGE SCALE GENOMIC DNA]</scope>
    <source>
        <strain evidence="1">M21</strain>
    </source>
</reference>
<sequence>MAKKKNVTIAGIDPDEWLSIDAHIDSTEEVVARKYDKKIIAFLDLLAMKDLILNKKRKPGEEIEAFEIIEQIKSIVEIETRSLDRDHNFVLLQLSDSFIFTCSDEDIAQLILLLGTIQMRILVECKFQLRGAITYGDVYIADEGKQIIGPAYIEAYLLQENNAIYPRIILSNAFVDRMGELNHTPSGVVLSADSEDFIDYLSIYLQTESKNRTDIITHLKRQNVFSFLQQHYNQYRSNNNYSVKQKYGWTISYFKNKGVWPK</sequence>
<protein>
    <submittedName>
        <fullName evidence="1">Uncharacterized protein</fullName>
    </submittedName>
</protein>
<dbReference type="EMBL" id="CP001661">
    <property type="protein sequence ID" value="ACT16382.1"/>
    <property type="molecule type" value="Genomic_DNA"/>
</dbReference>
<organism evidence="1">
    <name type="scientific">Geobacter sp. (strain M21)</name>
    <dbReference type="NCBI Taxonomy" id="443144"/>
    <lineage>
        <taxon>Bacteria</taxon>
        <taxon>Pseudomonadati</taxon>
        <taxon>Thermodesulfobacteriota</taxon>
        <taxon>Desulfuromonadia</taxon>
        <taxon>Geobacterales</taxon>
        <taxon>Geobacteraceae</taxon>
        <taxon>Geobacter</taxon>
    </lineage>
</organism>
<proteinExistence type="predicted"/>
<dbReference type="OrthoDB" id="9181325at2"/>